<evidence type="ECO:0000256" key="1">
    <source>
        <dbReference type="ARBA" id="ARBA00005125"/>
    </source>
</evidence>
<feature type="domain" description="NAD-dependent epimerase/dehydratase" evidence="3">
    <location>
        <begin position="16"/>
        <end position="238"/>
    </location>
</feature>
<evidence type="ECO:0000313" key="5">
    <source>
        <dbReference type="Proteomes" id="UP000306562"/>
    </source>
</evidence>
<evidence type="ECO:0000313" key="4">
    <source>
        <dbReference type="EMBL" id="VTR02848.1"/>
    </source>
</evidence>
<organism evidence="4 5">
    <name type="scientific">Pseudomonas synxantha</name>
    <dbReference type="NCBI Taxonomy" id="47883"/>
    <lineage>
        <taxon>Bacteria</taxon>
        <taxon>Pseudomonadati</taxon>
        <taxon>Pseudomonadota</taxon>
        <taxon>Gammaproteobacteria</taxon>
        <taxon>Pseudomonadales</taxon>
        <taxon>Pseudomonadaceae</taxon>
        <taxon>Pseudomonas</taxon>
    </lineage>
</organism>
<comment type="similarity">
    <text evidence="2">Belongs to the NAD(P)-dependent epimerase/dehydratase family.</text>
</comment>
<dbReference type="Proteomes" id="UP000306562">
    <property type="component" value="Chromosome"/>
</dbReference>
<accession>A0AAX3IA63</accession>
<comment type="pathway">
    <text evidence="1">Bacterial outer membrane biogenesis; LPS O-antigen biosynthesis.</text>
</comment>
<protein>
    <submittedName>
        <fullName evidence="4">NAD-dependent epimerase/dehydratase</fullName>
    </submittedName>
</protein>
<proteinExistence type="inferred from homology"/>
<dbReference type="AlphaFoldDB" id="A0AAX3IA63"/>
<name>A0AAX3IA63_9PSED</name>
<dbReference type="EMBL" id="LR590482">
    <property type="protein sequence ID" value="VTR02848.1"/>
    <property type="molecule type" value="Genomic_DNA"/>
</dbReference>
<evidence type="ECO:0000256" key="2">
    <source>
        <dbReference type="ARBA" id="ARBA00007637"/>
    </source>
</evidence>
<dbReference type="Pfam" id="PF01370">
    <property type="entry name" value="Epimerase"/>
    <property type="match status" value="1"/>
</dbReference>
<dbReference type="Gene3D" id="3.40.50.720">
    <property type="entry name" value="NAD(P)-binding Rossmann-like Domain"/>
    <property type="match status" value="1"/>
</dbReference>
<dbReference type="CDD" id="cd05232">
    <property type="entry name" value="UDP_G4E_4_SDR_e"/>
    <property type="match status" value="1"/>
</dbReference>
<gene>
    <name evidence="4" type="ORF">NCTC10696_04043</name>
</gene>
<reference evidence="4 5" key="1">
    <citation type="submission" date="2019-05" db="EMBL/GenBank/DDBJ databases">
        <authorList>
            <consortium name="Pathogen Informatics"/>
        </authorList>
    </citation>
    <scope>NUCLEOTIDE SEQUENCE [LARGE SCALE GENOMIC DNA]</scope>
    <source>
        <strain evidence="4 5">NCTC10696</strain>
    </source>
</reference>
<dbReference type="GeneID" id="61829670"/>
<evidence type="ECO:0000259" key="3">
    <source>
        <dbReference type="Pfam" id="PF01370"/>
    </source>
</evidence>
<dbReference type="PANTHER" id="PTHR43000">
    <property type="entry name" value="DTDP-D-GLUCOSE 4,6-DEHYDRATASE-RELATED"/>
    <property type="match status" value="1"/>
</dbReference>
<dbReference type="SUPFAM" id="SSF51735">
    <property type="entry name" value="NAD(P)-binding Rossmann-fold domains"/>
    <property type="match status" value="1"/>
</dbReference>
<dbReference type="InterPro" id="IPR036291">
    <property type="entry name" value="NAD(P)-bd_dom_sf"/>
</dbReference>
<dbReference type="RefSeq" id="WP_231988976.1">
    <property type="nucleotide sequence ID" value="NZ_CBCSGQ010000036.1"/>
</dbReference>
<dbReference type="InterPro" id="IPR001509">
    <property type="entry name" value="Epimerase_deHydtase"/>
</dbReference>
<sequence>MSDGLGGSPISQMPKILLTGGTGFVGRPLLDALANANYPVVNVTRKHAATVLPGVQHCIIPSLSEDNDWSVALQGVEVVIHSAGRAHIMNETHSNPLQAFRQVNVDATLNLARQAAQAGVKRFIYISSVKVNGEETDGRRAFKPSDAPAPLDDYGVSKLEAEQALMGLARKTSMDVVIIRPVLVYGPGVKANFEKMLATVNKGLPLPLRTINNRRSLVFIDNLIDLICLCIHHPKAVNRVFLVSDGEDLSIGQILEKLAVAMNKKSRIFAFPQSLLGLAASVVGKKEFFQRLCGSLQVDITDTQELLGWLPPVSVDDAFAITARYYQDEQNGISHG</sequence>